<organism evidence="3 4">
    <name type="scientific">Apophysomyces ossiformis</name>
    <dbReference type="NCBI Taxonomy" id="679940"/>
    <lineage>
        <taxon>Eukaryota</taxon>
        <taxon>Fungi</taxon>
        <taxon>Fungi incertae sedis</taxon>
        <taxon>Mucoromycota</taxon>
        <taxon>Mucoromycotina</taxon>
        <taxon>Mucoromycetes</taxon>
        <taxon>Mucorales</taxon>
        <taxon>Mucorineae</taxon>
        <taxon>Mucoraceae</taxon>
        <taxon>Apophysomyces</taxon>
    </lineage>
</organism>
<evidence type="ECO:0000256" key="1">
    <source>
        <dbReference type="SAM" id="Coils"/>
    </source>
</evidence>
<keyword evidence="4" id="KW-1185">Reference proteome</keyword>
<gene>
    <name evidence="3" type="ORF">EC973_001086</name>
</gene>
<reference evidence="3" key="1">
    <citation type="submission" date="2020-01" db="EMBL/GenBank/DDBJ databases">
        <title>Genome Sequencing of Three Apophysomyces-Like Fungal Strains Confirms a Novel Fungal Genus in the Mucoromycota with divergent Burkholderia-like Endosymbiotic Bacteria.</title>
        <authorList>
            <person name="Stajich J.E."/>
            <person name="Macias A.M."/>
            <person name="Carter-House D."/>
            <person name="Lovett B."/>
            <person name="Kasson L.R."/>
            <person name="Berry K."/>
            <person name="Grigoriev I."/>
            <person name="Chang Y."/>
            <person name="Spatafora J."/>
            <person name="Kasson M.T."/>
        </authorList>
    </citation>
    <scope>NUCLEOTIDE SEQUENCE</scope>
    <source>
        <strain evidence="3">NRRL A-21654</strain>
    </source>
</reference>
<accession>A0A8H7BQK3</accession>
<sequence>MTSTQKRCSIYDTLPSLESWYCDVNKNTTDPIQKKKRPGQTQRNVSFSAKPPSIHYLDQDEEDEEEINEELKAIEKHLDSSQVKAFFRHCAKKLMRRHTSSGPGSVAPMY</sequence>
<evidence type="ECO:0000313" key="3">
    <source>
        <dbReference type="EMBL" id="KAF7724422.1"/>
    </source>
</evidence>
<proteinExistence type="predicted"/>
<evidence type="ECO:0000256" key="2">
    <source>
        <dbReference type="SAM" id="MobiDB-lite"/>
    </source>
</evidence>
<protein>
    <submittedName>
        <fullName evidence="3">Uncharacterized protein</fullName>
    </submittedName>
</protein>
<dbReference type="Proteomes" id="UP000605846">
    <property type="component" value="Unassembled WGS sequence"/>
</dbReference>
<feature type="coiled-coil region" evidence="1">
    <location>
        <begin position="57"/>
        <end position="84"/>
    </location>
</feature>
<comment type="caution">
    <text evidence="3">The sequence shown here is derived from an EMBL/GenBank/DDBJ whole genome shotgun (WGS) entry which is preliminary data.</text>
</comment>
<evidence type="ECO:0000313" key="4">
    <source>
        <dbReference type="Proteomes" id="UP000605846"/>
    </source>
</evidence>
<keyword evidence="1" id="KW-0175">Coiled coil</keyword>
<dbReference type="OrthoDB" id="2290418at2759"/>
<name>A0A8H7BQK3_9FUNG</name>
<feature type="region of interest" description="Disordered" evidence="2">
    <location>
        <begin position="28"/>
        <end position="50"/>
    </location>
</feature>
<dbReference type="AlphaFoldDB" id="A0A8H7BQK3"/>
<dbReference type="EMBL" id="JABAYA010000120">
    <property type="protein sequence ID" value="KAF7724422.1"/>
    <property type="molecule type" value="Genomic_DNA"/>
</dbReference>